<evidence type="ECO:0000313" key="2">
    <source>
        <dbReference type="EMBL" id="SVD47559.1"/>
    </source>
</evidence>
<dbReference type="Pfam" id="PF00107">
    <property type="entry name" value="ADH_zinc_N"/>
    <property type="match status" value="1"/>
</dbReference>
<dbReference type="GO" id="GO:0043957">
    <property type="term" value="F:acryloyl-CoA reductase (NADPH) activity"/>
    <property type="evidence" value="ECO:0007669"/>
    <property type="project" value="TreeGrafter"/>
</dbReference>
<organism evidence="2">
    <name type="scientific">marine metagenome</name>
    <dbReference type="NCBI Taxonomy" id="408172"/>
    <lineage>
        <taxon>unclassified sequences</taxon>
        <taxon>metagenomes</taxon>
        <taxon>ecological metagenomes</taxon>
    </lineage>
</organism>
<dbReference type="InterPro" id="IPR036291">
    <property type="entry name" value="NAD(P)-bd_dom_sf"/>
</dbReference>
<dbReference type="InterPro" id="IPR013149">
    <property type="entry name" value="ADH-like_C"/>
</dbReference>
<dbReference type="AlphaFoldDB" id="A0A382VM02"/>
<accession>A0A382VM02</accession>
<dbReference type="EMBL" id="UINC01153058">
    <property type="protein sequence ID" value="SVD47559.1"/>
    <property type="molecule type" value="Genomic_DNA"/>
</dbReference>
<dbReference type="InterPro" id="IPR011032">
    <property type="entry name" value="GroES-like_sf"/>
</dbReference>
<name>A0A382VM02_9ZZZZ</name>
<reference evidence="2" key="1">
    <citation type="submission" date="2018-05" db="EMBL/GenBank/DDBJ databases">
        <authorList>
            <person name="Lanie J.A."/>
            <person name="Ng W.-L."/>
            <person name="Kazmierczak K.M."/>
            <person name="Andrzejewski T.M."/>
            <person name="Davidsen T.M."/>
            <person name="Wayne K.J."/>
            <person name="Tettelin H."/>
            <person name="Glass J.I."/>
            <person name="Rusch D."/>
            <person name="Podicherti R."/>
            <person name="Tsui H.-C.T."/>
            <person name="Winkler M.E."/>
        </authorList>
    </citation>
    <scope>NUCLEOTIDE SEQUENCE</scope>
</reference>
<dbReference type="PANTHER" id="PTHR43677">
    <property type="entry name" value="SHORT-CHAIN DEHYDROGENASE/REDUCTASE"/>
    <property type="match status" value="1"/>
</dbReference>
<feature type="non-terminal residue" evidence="2">
    <location>
        <position position="1"/>
    </location>
</feature>
<dbReference type="SUPFAM" id="SSF50129">
    <property type="entry name" value="GroES-like"/>
    <property type="match status" value="1"/>
</dbReference>
<dbReference type="Gene3D" id="3.40.50.720">
    <property type="entry name" value="NAD(P)-binding Rossmann-like Domain"/>
    <property type="match status" value="1"/>
</dbReference>
<feature type="domain" description="Alcohol dehydrogenase-like C-terminal" evidence="1">
    <location>
        <begin position="81"/>
        <end position="192"/>
    </location>
</feature>
<dbReference type="InterPro" id="IPR051397">
    <property type="entry name" value="Zn-ADH-like_protein"/>
</dbReference>
<gene>
    <name evidence="2" type="ORF">METZ01_LOCUS400413</name>
</gene>
<dbReference type="SUPFAM" id="SSF51735">
    <property type="entry name" value="NAD(P)-binding Rossmann-fold domains"/>
    <property type="match status" value="1"/>
</dbReference>
<dbReference type="NCBIfam" id="TIGR02823">
    <property type="entry name" value="oxido_YhdH"/>
    <property type="match status" value="1"/>
</dbReference>
<sequence length="254" mass="27046">KEGDAVLVTGYEFGVGHDGGYSEYTRVPAEWVVNLPHSMSLFEAMAIGTAGFTVALCVQRLEENNQKPDLGQFVVTGATGGVGNFAIDIMSTLGYDIVAVTGKPDNHESLIALGAKKILDRNTIKSEGLPLEKGQWGGAIDNVGGDLLAWLTRTIRTGGNIASVGLAGGSHLNTTVMPFILRGISVLGINAPECSASTRIHLWNRLVNDLAPKHVEKIVKNVVELEDLPSVFEKMLAGETIGRTVVSINPDKEL</sequence>
<proteinExistence type="predicted"/>
<protein>
    <recommendedName>
        <fullName evidence="1">Alcohol dehydrogenase-like C-terminal domain-containing protein</fullName>
    </recommendedName>
</protein>
<dbReference type="InterPro" id="IPR014188">
    <property type="entry name" value="Acrylyl-CoA_reductase_AcuI"/>
</dbReference>
<dbReference type="PANTHER" id="PTHR43677:SF1">
    <property type="entry name" value="ACRYLYL-COA REDUCTASE ACUI-RELATED"/>
    <property type="match status" value="1"/>
</dbReference>
<dbReference type="CDD" id="cd05280">
    <property type="entry name" value="MDR_yhdh_yhfp"/>
    <property type="match status" value="1"/>
</dbReference>
<dbReference type="Gene3D" id="3.90.180.10">
    <property type="entry name" value="Medium-chain alcohol dehydrogenases, catalytic domain"/>
    <property type="match status" value="1"/>
</dbReference>
<evidence type="ECO:0000259" key="1">
    <source>
        <dbReference type="Pfam" id="PF00107"/>
    </source>
</evidence>